<gene>
    <name evidence="1" type="ORF">QM012_000057</name>
</gene>
<keyword evidence="2" id="KW-1185">Reference proteome</keyword>
<proteinExistence type="predicted"/>
<reference evidence="1 2" key="1">
    <citation type="submission" date="2023-11" db="EMBL/GenBank/DDBJ databases">
        <title>Draft genome sequence and annotation of the polyextremotolerant black yeast-like fungus Aureobasidium pullulans NRRL 62042.</title>
        <authorList>
            <person name="Dielentheis-Frenken M.R.E."/>
            <person name="Wibberg D."/>
            <person name="Blank L.M."/>
            <person name="Tiso T."/>
        </authorList>
    </citation>
    <scope>NUCLEOTIDE SEQUENCE [LARGE SCALE GENOMIC DNA]</scope>
    <source>
        <strain evidence="1 2">NRRL 62042</strain>
    </source>
</reference>
<name>A0ABR0TVA7_AURPU</name>
<dbReference type="EMBL" id="JASGXD010000001">
    <property type="protein sequence ID" value="KAK6008154.1"/>
    <property type="molecule type" value="Genomic_DNA"/>
</dbReference>
<protein>
    <submittedName>
        <fullName evidence="1">Uncharacterized protein</fullName>
    </submittedName>
</protein>
<sequence length="163" mass="18831">MPNFDRDYLLENYRKTVNRGNEKPTKDDQALRTRSQQECSQVFLRMWSAESGGNYKLNTITAVTPLALATSKGHKSVYNMTRSELVKNTTSHLGGCITLTGFSSWSHSPYFSFYITHQRRWSSTFSSKIFSNGAYIFEEEHLVHGIIKRQFHKAIPLQQIMRT</sequence>
<organism evidence="1 2">
    <name type="scientific">Aureobasidium pullulans</name>
    <name type="common">Black yeast</name>
    <name type="synonym">Pullularia pullulans</name>
    <dbReference type="NCBI Taxonomy" id="5580"/>
    <lineage>
        <taxon>Eukaryota</taxon>
        <taxon>Fungi</taxon>
        <taxon>Dikarya</taxon>
        <taxon>Ascomycota</taxon>
        <taxon>Pezizomycotina</taxon>
        <taxon>Dothideomycetes</taxon>
        <taxon>Dothideomycetidae</taxon>
        <taxon>Dothideales</taxon>
        <taxon>Saccotheciaceae</taxon>
        <taxon>Aureobasidium</taxon>
    </lineage>
</organism>
<accession>A0ABR0TVA7</accession>
<evidence type="ECO:0000313" key="2">
    <source>
        <dbReference type="Proteomes" id="UP001341245"/>
    </source>
</evidence>
<dbReference type="Proteomes" id="UP001341245">
    <property type="component" value="Unassembled WGS sequence"/>
</dbReference>
<comment type="caution">
    <text evidence="1">The sequence shown here is derived from an EMBL/GenBank/DDBJ whole genome shotgun (WGS) entry which is preliminary data.</text>
</comment>
<evidence type="ECO:0000313" key="1">
    <source>
        <dbReference type="EMBL" id="KAK6008154.1"/>
    </source>
</evidence>